<evidence type="ECO:0000313" key="3">
    <source>
        <dbReference type="Proteomes" id="UP001239397"/>
    </source>
</evidence>
<feature type="region of interest" description="Disordered" evidence="1">
    <location>
        <begin position="21"/>
        <end position="42"/>
    </location>
</feature>
<reference evidence="2 3" key="1">
    <citation type="submission" date="2023-06" db="EMBL/GenBank/DDBJ databases">
        <authorList>
            <person name="Oyuntsetseg B."/>
            <person name="Kim S.B."/>
        </authorList>
    </citation>
    <scope>NUCLEOTIDE SEQUENCE [LARGE SCALE GENOMIC DNA]</scope>
    <source>
        <strain evidence="2 3">4-36</strain>
    </source>
</reference>
<protein>
    <submittedName>
        <fullName evidence="2">Uncharacterized protein</fullName>
    </submittedName>
</protein>
<dbReference type="EMBL" id="CP127295">
    <property type="protein sequence ID" value="WIY05097.1"/>
    <property type="molecule type" value="Genomic_DNA"/>
</dbReference>
<gene>
    <name evidence="2" type="ORF">QRX60_15105</name>
</gene>
<accession>A0A9Y2JXI0</accession>
<evidence type="ECO:0000313" key="2">
    <source>
        <dbReference type="EMBL" id="WIY05097.1"/>
    </source>
</evidence>
<dbReference type="AlphaFoldDB" id="A0A9Y2JXI0"/>
<name>A0A9Y2JXI0_9PSEU</name>
<proteinExistence type="predicted"/>
<dbReference type="RefSeq" id="WP_286001400.1">
    <property type="nucleotide sequence ID" value="NZ_CP127295.1"/>
</dbReference>
<sequence length="118" mass="12639">MTVRLVIPAIGPDTAAHSAKNAHAASGLANNHHAGSYSERSPMVSTLTPRAIERLAIRRFTDTGRSWAKAPAATRRTWLAEVEPVIRAEHGIALDAVWHGGGWQAPGQTDLFDVPEVA</sequence>
<dbReference type="Proteomes" id="UP001239397">
    <property type="component" value="Chromosome"/>
</dbReference>
<organism evidence="2 3">
    <name type="scientific">Amycolatopsis mongoliensis</name>
    <dbReference type="NCBI Taxonomy" id="715475"/>
    <lineage>
        <taxon>Bacteria</taxon>
        <taxon>Bacillati</taxon>
        <taxon>Actinomycetota</taxon>
        <taxon>Actinomycetes</taxon>
        <taxon>Pseudonocardiales</taxon>
        <taxon>Pseudonocardiaceae</taxon>
        <taxon>Amycolatopsis</taxon>
    </lineage>
</organism>
<keyword evidence="3" id="KW-1185">Reference proteome</keyword>
<evidence type="ECO:0000256" key="1">
    <source>
        <dbReference type="SAM" id="MobiDB-lite"/>
    </source>
</evidence>
<dbReference type="KEGG" id="amog:QRX60_15105"/>